<keyword evidence="2" id="KW-1185">Reference proteome</keyword>
<reference evidence="2" key="1">
    <citation type="journal article" date="2019" name="Int. J. Syst. Evol. Microbiol.">
        <title>The Global Catalogue of Microorganisms (GCM) 10K type strain sequencing project: providing services to taxonomists for standard genome sequencing and annotation.</title>
        <authorList>
            <consortium name="The Broad Institute Genomics Platform"/>
            <consortium name="The Broad Institute Genome Sequencing Center for Infectious Disease"/>
            <person name="Wu L."/>
            <person name="Ma J."/>
        </authorList>
    </citation>
    <scope>NUCLEOTIDE SEQUENCE [LARGE SCALE GENOMIC DNA]</scope>
    <source>
        <strain evidence="2">CGMCC 4.7645</strain>
    </source>
</reference>
<dbReference type="InterPro" id="IPR024019">
    <property type="entry name" value="CHP04096"/>
</dbReference>
<dbReference type="EMBL" id="JBHUKR010000010">
    <property type="protein sequence ID" value="MFD2419015.1"/>
    <property type="molecule type" value="Genomic_DNA"/>
</dbReference>
<evidence type="ECO:0000313" key="1">
    <source>
        <dbReference type="EMBL" id="MFD2419015.1"/>
    </source>
</evidence>
<dbReference type="InterPro" id="IPR029063">
    <property type="entry name" value="SAM-dependent_MTases_sf"/>
</dbReference>
<dbReference type="GO" id="GO:0008168">
    <property type="term" value="F:methyltransferase activity"/>
    <property type="evidence" value="ECO:0007669"/>
    <property type="project" value="UniProtKB-KW"/>
</dbReference>
<dbReference type="RefSeq" id="WP_378267034.1">
    <property type="nucleotide sequence ID" value="NZ_JBHUKR010000010.1"/>
</dbReference>
<protein>
    <submittedName>
        <fullName evidence="1">DNA phosphorothioation-associated putative methyltransferase</fullName>
    </submittedName>
</protein>
<name>A0ABW5FWM5_9PSEU</name>
<proteinExistence type="predicted"/>
<keyword evidence="1" id="KW-0808">Transferase</keyword>
<dbReference type="SUPFAM" id="SSF53335">
    <property type="entry name" value="S-adenosyl-L-methionine-dependent methyltransferases"/>
    <property type="match status" value="1"/>
</dbReference>
<dbReference type="Proteomes" id="UP001597417">
    <property type="component" value="Unassembled WGS sequence"/>
</dbReference>
<dbReference type="NCBIfam" id="TIGR04096">
    <property type="entry name" value="dnd_rel_methyl"/>
    <property type="match status" value="1"/>
</dbReference>
<organism evidence="1 2">
    <name type="scientific">Amycolatopsis pigmentata</name>
    <dbReference type="NCBI Taxonomy" id="450801"/>
    <lineage>
        <taxon>Bacteria</taxon>
        <taxon>Bacillati</taxon>
        <taxon>Actinomycetota</taxon>
        <taxon>Actinomycetes</taxon>
        <taxon>Pseudonocardiales</taxon>
        <taxon>Pseudonocardiaceae</taxon>
        <taxon>Amycolatopsis</taxon>
    </lineage>
</organism>
<gene>
    <name evidence="1" type="ORF">ACFSXZ_22035</name>
</gene>
<dbReference type="GO" id="GO:0032259">
    <property type="term" value="P:methylation"/>
    <property type="evidence" value="ECO:0007669"/>
    <property type="project" value="UniProtKB-KW"/>
</dbReference>
<keyword evidence="1" id="KW-0489">Methyltransferase</keyword>
<sequence>MTTVERGRTAMMRTGLSKPLSIALADDLLTPDTSVFDYGCGRGGDVLRLKTLGYDASGWDPNHAADLPRKEADVVNLGYVVNVIEDPHERVSVLHSAWSLARRALIVAARPDWEARYVQGRSHGDGIITTKGTFQKFFKQDELRAWIDNYLTVRSIAAAPGVFYVFREDSTSHTFLANRVRNRRAYRRVEIDESLLETQRSALQPLVDFVAERGRVPDVTEIPNSDELKNTFPTVKHAIAVIRQTIPNDTWARAQEAARRDLTVYLALTAFGGRTKFTNLPEDIQFDVKALYDSYRAACESADQLLFSLADQAALNKACSSAAFGKLTPEALYVHVSAINRLDPVLRVYEGCGRALTGTVDGATLVKLNRVEPKVSYLNYPEFDRDPHPALNTSLRADLRRLHVKYTDFGSSQNPPILHRKETFVADDYPRRDTFARLTSQEERASLLDDARAIGTQERWKARLDQAGLRLAGHRLVRARPAE</sequence>
<accession>A0ABW5FWM5</accession>
<evidence type="ECO:0000313" key="2">
    <source>
        <dbReference type="Proteomes" id="UP001597417"/>
    </source>
</evidence>
<comment type="caution">
    <text evidence="1">The sequence shown here is derived from an EMBL/GenBank/DDBJ whole genome shotgun (WGS) entry which is preliminary data.</text>
</comment>